<dbReference type="Proteomes" id="UP000719412">
    <property type="component" value="Unassembled WGS sequence"/>
</dbReference>
<accession>A0A8J6HIV1</accession>
<evidence type="ECO:0000313" key="3">
    <source>
        <dbReference type="Proteomes" id="UP000719412"/>
    </source>
</evidence>
<keyword evidence="3" id="KW-1185">Reference proteome</keyword>
<organism evidence="2 3">
    <name type="scientific">Tenebrio molitor</name>
    <name type="common">Yellow mealworm beetle</name>
    <dbReference type="NCBI Taxonomy" id="7067"/>
    <lineage>
        <taxon>Eukaryota</taxon>
        <taxon>Metazoa</taxon>
        <taxon>Ecdysozoa</taxon>
        <taxon>Arthropoda</taxon>
        <taxon>Hexapoda</taxon>
        <taxon>Insecta</taxon>
        <taxon>Pterygota</taxon>
        <taxon>Neoptera</taxon>
        <taxon>Endopterygota</taxon>
        <taxon>Coleoptera</taxon>
        <taxon>Polyphaga</taxon>
        <taxon>Cucujiformia</taxon>
        <taxon>Tenebrionidae</taxon>
        <taxon>Tenebrio</taxon>
    </lineage>
</organism>
<evidence type="ECO:0000313" key="2">
    <source>
        <dbReference type="EMBL" id="KAH0814901.1"/>
    </source>
</evidence>
<comment type="caution">
    <text evidence="2">The sequence shown here is derived from an EMBL/GenBank/DDBJ whole genome shotgun (WGS) entry which is preliminary data.</text>
</comment>
<name>A0A8J6HIV1_TENMO</name>
<dbReference type="EMBL" id="JABDTM020023805">
    <property type="protein sequence ID" value="KAH0814901.1"/>
    <property type="molecule type" value="Genomic_DNA"/>
</dbReference>
<dbReference type="AlphaFoldDB" id="A0A8J6HIV1"/>
<reference evidence="2" key="1">
    <citation type="journal article" date="2020" name="J Insects Food Feed">
        <title>The yellow mealworm (Tenebrio molitor) genome: a resource for the emerging insects as food and feed industry.</title>
        <authorList>
            <person name="Eriksson T."/>
            <person name="Andere A."/>
            <person name="Kelstrup H."/>
            <person name="Emery V."/>
            <person name="Picard C."/>
        </authorList>
    </citation>
    <scope>NUCLEOTIDE SEQUENCE</scope>
    <source>
        <strain evidence="2">Stoneville</strain>
        <tissue evidence="2">Whole head</tissue>
    </source>
</reference>
<feature type="region of interest" description="Disordered" evidence="1">
    <location>
        <begin position="29"/>
        <end position="60"/>
    </location>
</feature>
<gene>
    <name evidence="2" type="ORF">GEV33_007890</name>
</gene>
<reference evidence="2" key="2">
    <citation type="submission" date="2021-08" db="EMBL/GenBank/DDBJ databases">
        <authorList>
            <person name="Eriksson T."/>
        </authorList>
    </citation>
    <scope>NUCLEOTIDE SEQUENCE</scope>
    <source>
        <strain evidence="2">Stoneville</strain>
        <tissue evidence="2">Whole head</tissue>
    </source>
</reference>
<evidence type="ECO:0000256" key="1">
    <source>
        <dbReference type="SAM" id="MobiDB-lite"/>
    </source>
</evidence>
<protein>
    <submittedName>
        <fullName evidence="2">Uncharacterized protein</fullName>
    </submittedName>
</protein>
<sequence>MYSVEQNDCHLVTFAASLPTYDEATRDRAPNLTSNRLHRPHWPNLGGRRSRNAPNPADMVHATRHGSFASHTPSTRSAADSMGSTDTVAVSEGSTNVTLDTASSYSGSQPASCRVHCGSLASFDTSSVVNTEGVPLLEESEFEEIQGGDNVSLVVDNPSISDNASFKLSTNSADLS</sequence>
<proteinExistence type="predicted"/>